<proteinExistence type="predicted"/>
<accession>A0ABW0MQP7</accession>
<comment type="caution">
    <text evidence="1">The sequence shown here is derived from an EMBL/GenBank/DDBJ whole genome shotgun (WGS) entry which is preliminary data.</text>
</comment>
<gene>
    <name evidence="1" type="ORF">ACFPQ5_11925</name>
</gene>
<dbReference type="Proteomes" id="UP001596101">
    <property type="component" value="Unassembled WGS sequence"/>
</dbReference>
<keyword evidence="2" id="KW-1185">Reference proteome</keyword>
<dbReference type="RefSeq" id="WP_379755456.1">
    <property type="nucleotide sequence ID" value="NZ_JBHSMR010000013.1"/>
</dbReference>
<organism evidence="1 2">
    <name type="scientific">Massilia suwonensis</name>
    <dbReference type="NCBI Taxonomy" id="648895"/>
    <lineage>
        <taxon>Bacteria</taxon>
        <taxon>Pseudomonadati</taxon>
        <taxon>Pseudomonadota</taxon>
        <taxon>Betaproteobacteria</taxon>
        <taxon>Burkholderiales</taxon>
        <taxon>Oxalobacteraceae</taxon>
        <taxon>Telluria group</taxon>
        <taxon>Massilia</taxon>
    </lineage>
</organism>
<evidence type="ECO:0000313" key="1">
    <source>
        <dbReference type="EMBL" id="MFC5478906.1"/>
    </source>
</evidence>
<reference evidence="2" key="1">
    <citation type="journal article" date="2019" name="Int. J. Syst. Evol. Microbiol.">
        <title>The Global Catalogue of Microorganisms (GCM) 10K type strain sequencing project: providing services to taxonomists for standard genome sequencing and annotation.</title>
        <authorList>
            <consortium name="The Broad Institute Genomics Platform"/>
            <consortium name="The Broad Institute Genome Sequencing Center for Infectious Disease"/>
            <person name="Wu L."/>
            <person name="Ma J."/>
        </authorList>
    </citation>
    <scope>NUCLEOTIDE SEQUENCE [LARGE SCALE GENOMIC DNA]</scope>
    <source>
        <strain evidence="2">CCUG 43111</strain>
    </source>
</reference>
<evidence type="ECO:0000313" key="2">
    <source>
        <dbReference type="Proteomes" id="UP001596101"/>
    </source>
</evidence>
<protein>
    <recommendedName>
        <fullName evidence="3">Type IV pilus assembly protein PilV</fullName>
    </recommendedName>
</protein>
<sequence>MMLRPMPRRQEGVALLEALLAAVLLAIGLLGTIGLQARAYSALSEASMRAEATIAAERLLGVMTADSERLSDYKLDSGGSPGARLAPWYDATRKSIPGAKVTVTVVPGSAGGAAAVTVAISWQRKTGEPANTHTVRGYI</sequence>
<dbReference type="EMBL" id="JBHSMR010000013">
    <property type="protein sequence ID" value="MFC5478906.1"/>
    <property type="molecule type" value="Genomic_DNA"/>
</dbReference>
<evidence type="ECO:0008006" key="3">
    <source>
        <dbReference type="Google" id="ProtNLM"/>
    </source>
</evidence>
<name>A0ABW0MQP7_9BURK</name>